<evidence type="ECO:0000256" key="1">
    <source>
        <dbReference type="SAM" id="Phobius"/>
    </source>
</evidence>
<sequence>MSSKAESKPEQCPQCDNMTLTILPGAKRKTCSLCGYTGQETISRDDEEENTRTPSFRMVSNAELSRYKGKKKGTTLHLSSLIWIALLATAVYVGLQYYFHEPEELEGLHRLEQNYQNLNRYMAKEELKAPSARQKTRKELKQDQKSVLRLKVSPCLDVPRLSLIKLYDYYDKSLAKPNYKVGMKSRYAVNTGMRFITGIEKCKENYEQIQNKQQE</sequence>
<name>A0A2M7G110_9BACT</name>
<accession>A0A2M7G110</accession>
<evidence type="ECO:0000313" key="3">
    <source>
        <dbReference type="Proteomes" id="UP000231019"/>
    </source>
</evidence>
<keyword evidence="1" id="KW-0472">Membrane</keyword>
<dbReference type="AlphaFoldDB" id="A0A2M7G110"/>
<protein>
    <submittedName>
        <fullName evidence="2">Uncharacterized protein</fullName>
    </submittedName>
</protein>
<gene>
    <name evidence="2" type="ORF">COW36_17550</name>
</gene>
<organism evidence="2 3">
    <name type="scientific">bacterium (Candidatus Blackallbacteria) CG17_big_fil_post_rev_8_21_14_2_50_48_46</name>
    <dbReference type="NCBI Taxonomy" id="2014261"/>
    <lineage>
        <taxon>Bacteria</taxon>
        <taxon>Candidatus Blackallbacteria</taxon>
    </lineage>
</organism>
<dbReference type="EMBL" id="PFFQ01000053">
    <property type="protein sequence ID" value="PIW15227.1"/>
    <property type="molecule type" value="Genomic_DNA"/>
</dbReference>
<keyword evidence="1" id="KW-1133">Transmembrane helix</keyword>
<reference evidence="2 3" key="1">
    <citation type="submission" date="2017-09" db="EMBL/GenBank/DDBJ databases">
        <title>Depth-based differentiation of microbial function through sediment-hosted aquifers and enrichment of novel symbionts in the deep terrestrial subsurface.</title>
        <authorList>
            <person name="Probst A.J."/>
            <person name="Ladd B."/>
            <person name="Jarett J.K."/>
            <person name="Geller-Mcgrath D.E."/>
            <person name="Sieber C.M."/>
            <person name="Emerson J.B."/>
            <person name="Anantharaman K."/>
            <person name="Thomas B.C."/>
            <person name="Malmstrom R."/>
            <person name="Stieglmeier M."/>
            <person name="Klingl A."/>
            <person name="Woyke T."/>
            <person name="Ryan C.M."/>
            <person name="Banfield J.F."/>
        </authorList>
    </citation>
    <scope>NUCLEOTIDE SEQUENCE [LARGE SCALE GENOMIC DNA]</scope>
    <source>
        <strain evidence="2">CG17_big_fil_post_rev_8_21_14_2_50_48_46</strain>
    </source>
</reference>
<keyword evidence="1" id="KW-0812">Transmembrane</keyword>
<feature type="transmembrane region" description="Helical" evidence="1">
    <location>
        <begin position="76"/>
        <end position="99"/>
    </location>
</feature>
<evidence type="ECO:0000313" key="2">
    <source>
        <dbReference type="EMBL" id="PIW15227.1"/>
    </source>
</evidence>
<dbReference type="Proteomes" id="UP000231019">
    <property type="component" value="Unassembled WGS sequence"/>
</dbReference>
<proteinExistence type="predicted"/>
<comment type="caution">
    <text evidence="2">The sequence shown here is derived from an EMBL/GenBank/DDBJ whole genome shotgun (WGS) entry which is preliminary data.</text>
</comment>